<keyword evidence="1" id="KW-1133">Transmembrane helix</keyword>
<dbReference type="RefSeq" id="WP_194694998.1">
    <property type="nucleotide sequence ID" value="NZ_JADKPO010000003.1"/>
</dbReference>
<organism evidence="2 3">
    <name type="scientific">Nocardioides agariphilus</name>
    <dbReference type="NCBI Taxonomy" id="433664"/>
    <lineage>
        <taxon>Bacteria</taxon>
        <taxon>Bacillati</taxon>
        <taxon>Actinomycetota</taxon>
        <taxon>Actinomycetes</taxon>
        <taxon>Propionibacteriales</taxon>
        <taxon>Nocardioidaceae</taxon>
        <taxon>Nocardioides</taxon>
    </lineage>
</organism>
<accession>A0A930VLP9</accession>
<reference evidence="2" key="1">
    <citation type="submission" date="2020-11" db="EMBL/GenBank/DDBJ databases">
        <title>Nocardioides cynanchi sp. nov., isolated from soil of rhizosphere of Cynanchum wilfordii.</title>
        <authorList>
            <person name="Lee J.-S."/>
            <person name="Suh M.K."/>
            <person name="Kim J.-S."/>
        </authorList>
    </citation>
    <scope>NUCLEOTIDE SEQUENCE</scope>
    <source>
        <strain evidence="2">KCTC 19276</strain>
    </source>
</reference>
<evidence type="ECO:0000313" key="2">
    <source>
        <dbReference type="EMBL" id="MBF4766852.1"/>
    </source>
</evidence>
<sequence>MTEHDAADVQGLVTALRERVEVSPAPVHEVMRRGAARRTQRRRALYGGLAAAVAASVLGIAAVTVTRGDDRVVTPAPPVGVPWWGDDRLHLDGKTISIGGVTQLVEVPGGVVVFALDRAVERVDFVKGRSLVGKHWPPSGTSHVGRLLVDDSTGHLAWLSRSPKGRQTIQVVELAASPGFRQVSTHEIDTAWPDAVQLRAFEDGVVYYDQRDGGDRAWHIDTGEVDQLGTGASYVMDVEGDMMLTMRPDGSAYDLRAGGVVRWSTTVQASSWQFSPDGRWLVGRQEAGVRLLDTLTGNELVTGLPPGADVVAVSPRLDGTIMYAVGDTPDGPLDLVECNPDSATCETLLEDAASDPDIVLPEDLPPVS</sequence>
<evidence type="ECO:0000256" key="1">
    <source>
        <dbReference type="SAM" id="Phobius"/>
    </source>
</evidence>
<dbReference type="AlphaFoldDB" id="A0A930VLP9"/>
<proteinExistence type="predicted"/>
<dbReference type="Proteomes" id="UP000660668">
    <property type="component" value="Unassembled WGS sequence"/>
</dbReference>
<keyword evidence="1" id="KW-0472">Membrane</keyword>
<protein>
    <recommendedName>
        <fullName evidence="4">WD40 repeat domain-containing protein</fullName>
    </recommendedName>
</protein>
<dbReference type="SUPFAM" id="SSF82171">
    <property type="entry name" value="DPP6 N-terminal domain-like"/>
    <property type="match status" value="1"/>
</dbReference>
<name>A0A930VLP9_9ACTN</name>
<evidence type="ECO:0008006" key="4">
    <source>
        <dbReference type="Google" id="ProtNLM"/>
    </source>
</evidence>
<feature type="transmembrane region" description="Helical" evidence="1">
    <location>
        <begin position="44"/>
        <end position="65"/>
    </location>
</feature>
<keyword evidence="1" id="KW-0812">Transmembrane</keyword>
<gene>
    <name evidence="2" type="ORF">ISU10_03605</name>
</gene>
<comment type="caution">
    <text evidence="2">The sequence shown here is derived from an EMBL/GenBank/DDBJ whole genome shotgun (WGS) entry which is preliminary data.</text>
</comment>
<evidence type="ECO:0000313" key="3">
    <source>
        <dbReference type="Proteomes" id="UP000660668"/>
    </source>
</evidence>
<keyword evidence="3" id="KW-1185">Reference proteome</keyword>
<dbReference type="EMBL" id="JADKPO010000003">
    <property type="protein sequence ID" value="MBF4766852.1"/>
    <property type="molecule type" value="Genomic_DNA"/>
</dbReference>